<reference evidence="1 2" key="1">
    <citation type="submission" date="2017-07" db="EMBL/GenBank/DDBJ databases">
        <title>First draft Genome Sequence of Nocardia cerradoensis isolated from human infection.</title>
        <authorList>
            <person name="Carrasco G."/>
        </authorList>
    </citation>
    <scope>NUCLEOTIDE SEQUENCE [LARGE SCALE GENOMIC DNA]</scope>
    <source>
        <strain evidence="1 2">CNM20130759</strain>
    </source>
</reference>
<keyword evidence="2" id="KW-1185">Reference proteome</keyword>
<dbReference type="SUPFAM" id="SSF140453">
    <property type="entry name" value="EsxAB dimer-like"/>
    <property type="match status" value="1"/>
</dbReference>
<accession>A0A231H966</accession>
<evidence type="ECO:0000313" key="2">
    <source>
        <dbReference type="Proteomes" id="UP000215506"/>
    </source>
</evidence>
<dbReference type="EMBL" id="NGAF01000004">
    <property type="protein sequence ID" value="OXR45398.1"/>
    <property type="molecule type" value="Genomic_DNA"/>
</dbReference>
<evidence type="ECO:0008006" key="3">
    <source>
        <dbReference type="Google" id="ProtNLM"/>
    </source>
</evidence>
<dbReference type="AlphaFoldDB" id="A0A231H966"/>
<name>A0A231H966_9NOCA</name>
<gene>
    <name evidence="1" type="ORF">B7C42_02523</name>
</gene>
<comment type="caution">
    <text evidence="1">The sequence shown here is derived from an EMBL/GenBank/DDBJ whole genome shotgun (WGS) entry which is preliminary data.</text>
</comment>
<organism evidence="1 2">
    <name type="scientific">Nocardia cerradoensis</name>
    <dbReference type="NCBI Taxonomy" id="85688"/>
    <lineage>
        <taxon>Bacteria</taxon>
        <taxon>Bacillati</taxon>
        <taxon>Actinomycetota</taxon>
        <taxon>Actinomycetes</taxon>
        <taxon>Mycobacteriales</taxon>
        <taxon>Nocardiaceae</taxon>
        <taxon>Nocardia</taxon>
    </lineage>
</organism>
<dbReference type="InterPro" id="IPR036689">
    <property type="entry name" value="ESAT-6-like_sf"/>
</dbReference>
<protein>
    <recommendedName>
        <fullName evidence="3">WXG100 family type VII secretion target</fullName>
    </recommendedName>
</protein>
<dbReference type="RefSeq" id="WP_094025363.1">
    <property type="nucleotide sequence ID" value="NZ_NGAF01000004.1"/>
</dbReference>
<dbReference type="Proteomes" id="UP000215506">
    <property type="component" value="Unassembled WGS sequence"/>
</dbReference>
<sequence length="104" mass="11005">MSTFKADPAALRAIEPRYNDVSDRVITAVQNLKRIVEAEGRCWGDDEIGEKFAKGYVDPAGKAVTTGGNLGAILSSMAGNMRSAAETLQAQDQSNAGAIAQTQF</sequence>
<dbReference type="Gene3D" id="1.10.287.1060">
    <property type="entry name" value="ESAT-6-like"/>
    <property type="match status" value="1"/>
</dbReference>
<proteinExistence type="predicted"/>
<evidence type="ECO:0000313" key="1">
    <source>
        <dbReference type="EMBL" id="OXR45398.1"/>
    </source>
</evidence>